<feature type="transmembrane region" description="Helical" evidence="1">
    <location>
        <begin position="46"/>
        <end position="66"/>
    </location>
</feature>
<dbReference type="Proteomes" id="UP000077726">
    <property type="component" value="Unassembled WGS sequence"/>
</dbReference>
<keyword evidence="1" id="KW-0472">Membrane</keyword>
<dbReference type="OrthoDB" id="8573350at2"/>
<proteinExistence type="predicted"/>
<evidence type="ECO:0000313" key="2">
    <source>
        <dbReference type="EMBL" id="OAM42217.1"/>
    </source>
</evidence>
<gene>
    <name evidence="2" type="ORF">A7Q00_07655</name>
</gene>
<evidence type="ECO:0000256" key="1">
    <source>
        <dbReference type="SAM" id="Phobius"/>
    </source>
</evidence>
<dbReference type="RefSeq" id="WP_064089989.1">
    <property type="nucleotide sequence ID" value="NZ_LXSQ01000019.1"/>
</dbReference>
<name>A0A1B6VY61_9NEIS</name>
<sequence>MTPETQEWVFQPMRHPLVGTLIFAFIAAFILIGGILTAWLGRLMDGTMYIFSGAALSAWLFFSPNLPYRKWRQYHRWHTGQPEFLRLDGTGIHFHIFPCTGSLKYSEIRRVAYFYQDRLNINRYLADTGKYRAYNAPMFIPVKVGVAIYTQSGQEIELDLSRMAQQPDDGILLEQETRETLILNELERHIRT</sequence>
<accession>A0A1B6VY61</accession>
<keyword evidence="3" id="KW-1185">Reference proteome</keyword>
<dbReference type="AlphaFoldDB" id="A0A1B6VY61"/>
<feature type="transmembrane region" description="Helical" evidence="1">
    <location>
        <begin position="21"/>
        <end position="40"/>
    </location>
</feature>
<evidence type="ECO:0000313" key="3">
    <source>
        <dbReference type="Proteomes" id="UP000077726"/>
    </source>
</evidence>
<dbReference type="EMBL" id="LXSQ01000019">
    <property type="protein sequence ID" value="OAM42217.1"/>
    <property type="molecule type" value="Genomic_DNA"/>
</dbReference>
<protein>
    <submittedName>
        <fullName evidence="2">Uncharacterized protein</fullName>
    </submittedName>
</protein>
<reference evidence="3" key="1">
    <citation type="submission" date="2016-05" db="EMBL/GenBank/DDBJ databases">
        <title>Draft genome of Corynebacterium afermentans subsp. afermentans LCDC 88199T.</title>
        <authorList>
            <person name="Bernier A.-M."/>
            <person name="Bernard K."/>
        </authorList>
    </citation>
    <scope>NUCLEOTIDE SEQUENCE [LARGE SCALE GENOMIC DNA]</scope>
    <source>
        <strain evidence="3">NML130454</strain>
    </source>
</reference>
<keyword evidence="1" id="KW-0812">Transmembrane</keyword>
<organism evidence="2 3">
    <name type="scientific">Eikenella halliae</name>
    <dbReference type="NCBI Taxonomy" id="1795832"/>
    <lineage>
        <taxon>Bacteria</taxon>
        <taxon>Pseudomonadati</taxon>
        <taxon>Pseudomonadota</taxon>
        <taxon>Betaproteobacteria</taxon>
        <taxon>Neisseriales</taxon>
        <taxon>Neisseriaceae</taxon>
        <taxon>Eikenella</taxon>
    </lineage>
</organism>
<comment type="caution">
    <text evidence="2">The sequence shown here is derived from an EMBL/GenBank/DDBJ whole genome shotgun (WGS) entry which is preliminary data.</text>
</comment>
<keyword evidence="1" id="KW-1133">Transmembrane helix</keyword>